<feature type="transmembrane region" description="Helical" evidence="7">
    <location>
        <begin position="267"/>
        <end position="286"/>
    </location>
</feature>
<reference evidence="9 11" key="1">
    <citation type="submission" date="2020-12" db="EMBL/GenBank/DDBJ databases">
        <title>FDA dAtabase for Regulatory Grade micrObial Sequences (FDA-ARGOS): Supporting development and validation of Infectious Disease Dx tests.</title>
        <authorList>
            <person name="Nelson B."/>
            <person name="Plummer A."/>
            <person name="Tallon L."/>
            <person name="Sadzewicz L."/>
            <person name="Zhao X."/>
            <person name="Boylan J."/>
            <person name="Ott S."/>
            <person name="Bowen H."/>
            <person name="Vavikolanu K."/>
            <person name="Mehta A."/>
            <person name="Aluvathingal J."/>
            <person name="Nadendla S."/>
            <person name="Myers T."/>
            <person name="Yan Y."/>
            <person name="Sichtig H."/>
        </authorList>
    </citation>
    <scope>NUCLEOTIDE SEQUENCE [LARGE SCALE GENOMIC DNA]</scope>
    <source>
        <strain evidence="9 11">FDAARGOS_920</strain>
    </source>
</reference>
<feature type="transmembrane region" description="Helical" evidence="7">
    <location>
        <begin position="390"/>
        <end position="409"/>
    </location>
</feature>
<feature type="transmembrane region" description="Helical" evidence="7">
    <location>
        <begin position="84"/>
        <end position="106"/>
    </location>
</feature>
<organism evidence="10 12">
    <name type="scientific">Bacillus tropicus</name>
    <dbReference type="NCBI Taxonomy" id="2026188"/>
    <lineage>
        <taxon>Bacteria</taxon>
        <taxon>Bacillati</taxon>
        <taxon>Bacillota</taxon>
        <taxon>Bacilli</taxon>
        <taxon>Bacillales</taxon>
        <taxon>Bacillaceae</taxon>
        <taxon>Bacillus</taxon>
        <taxon>Bacillus cereus group</taxon>
    </lineage>
</organism>
<comment type="subcellular location">
    <subcellularLocation>
        <location evidence="1">Cell membrane</location>
        <topology evidence="1">Multi-pass membrane protein</topology>
    </subcellularLocation>
</comment>
<keyword evidence="3" id="KW-1003">Cell membrane</keyword>
<dbReference type="Gene3D" id="1.20.1250.20">
    <property type="entry name" value="MFS general substrate transporter like domains"/>
    <property type="match status" value="1"/>
</dbReference>
<protein>
    <submittedName>
        <fullName evidence="10">MFS transporter</fullName>
    </submittedName>
</protein>
<keyword evidence="2" id="KW-0813">Transport</keyword>
<feature type="transmembrane region" description="Helical" evidence="7">
    <location>
        <begin position="236"/>
        <end position="255"/>
    </location>
</feature>
<sequence length="424" mass="45949">MEDVSIDQNDSKMKIATRNIILMMIGKMTSLLGAGIYTFAMGLYVLKTTGSGMGFATTLVCGSLPRMICGPIAGAVADRVNRKWLVIGTDLLSSLTMLIMFILATIFGPSLLFIYVSAALLSICASFYSVALTSSIPNLVDEGRIQKASALNQTAASLSNILGPIIGGVVFGFLSIQSFFLLNSITFFLAVILQLFIVFDLYKKVVAESKEQFLTSIKEGFSYVKRQHEIYGLMKIALWVNFFACGLTVALPYIIVHTLHLSSKQLGTVEGMLAVGMLMGAIALSVRKEVNNPFRSIYTGLFLFAGLSLCTVFPLLVTLPKVASFIYYIAFMMLTGIAIMIVNIPMQVHMQKTTDPSYLGRVFGLLETIATAIAPLGMIVYGLLLDMLPTSIVMMTIGGGLLLVVLVGVRQHMAKKQVDVSASQ</sequence>
<feature type="domain" description="Major facilitator superfamily (MFS) profile" evidence="8">
    <location>
        <begin position="1"/>
        <end position="202"/>
    </location>
</feature>
<dbReference type="Proteomes" id="UP000594791">
    <property type="component" value="Chromosome"/>
</dbReference>
<feature type="transmembrane region" description="Helical" evidence="7">
    <location>
        <begin position="52"/>
        <end position="77"/>
    </location>
</feature>
<dbReference type="EMBL" id="CP065739">
    <property type="protein sequence ID" value="QPR77836.1"/>
    <property type="molecule type" value="Genomic_DNA"/>
</dbReference>
<reference evidence="10 12" key="2">
    <citation type="submission" date="2023-03" db="EMBL/GenBank/DDBJ databases">
        <title>Plant growth-promoting bacteria for biocontrol of bacterial wilt in tomato.</title>
        <authorList>
            <person name="Song J."/>
            <person name="Jin Y.J."/>
        </authorList>
    </citation>
    <scope>NUCLEOTIDE SEQUENCE [LARGE SCALE GENOMIC DNA]</scope>
    <source>
        <strain evidence="10 12">T36S-23</strain>
    </source>
</reference>
<dbReference type="RefSeq" id="WP_042515454.1">
    <property type="nucleotide sequence ID" value="NZ_CP065739.1"/>
</dbReference>
<keyword evidence="5 7" id="KW-1133">Transmembrane helix</keyword>
<feature type="transmembrane region" description="Helical" evidence="7">
    <location>
        <begin position="180"/>
        <end position="202"/>
    </location>
</feature>
<dbReference type="InterPro" id="IPR011701">
    <property type="entry name" value="MFS"/>
</dbReference>
<dbReference type="SUPFAM" id="SSF103473">
    <property type="entry name" value="MFS general substrate transporter"/>
    <property type="match status" value="1"/>
</dbReference>
<evidence type="ECO:0000256" key="4">
    <source>
        <dbReference type="ARBA" id="ARBA00022692"/>
    </source>
</evidence>
<proteinExistence type="predicted"/>
<dbReference type="InterPro" id="IPR036259">
    <property type="entry name" value="MFS_trans_sf"/>
</dbReference>
<dbReference type="FunFam" id="1.20.1250.20:FF:000994">
    <property type="entry name" value="MFS transporter"/>
    <property type="match status" value="1"/>
</dbReference>
<evidence type="ECO:0000256" key="7">
    <source>
        <dbReference type="SAM" id="Phobius"/>
    </source>
</evidence>
<feature type="transmembrane region" description="Helical" evidence="7">
    <location>
        <begin position="20"/>
        <end position="46"/>
    </location>
</feature>
<evidence type="ECO:0000256" key="3">
    <source>
        <dbReference type="ARBA" id="ARBA00022475"/>
    </source>
</evidence>
<feature type="transmembrane region" description="Helical" evidence="7">
    <location>
        <begin position="154"/>
        <end position="174"/>
    </location>
</feature>
<dbReference type="InterPro" id="IPR020846">
    <property type="entry name" value="MFS_dom"/>
</dbReference>
<dbReference type="PANTHER" id="PTHR43266:SF9">
    <property type="entry name" value="PERMEASE, MAJOR FACILITATOR SUPERFAMILY-RELATED"/>
    <property type="match status" value="1"/>
</dbReference>
<dbReference type="PANTHER" id="PTHR43266">
    <property type="entry name" value="MACROLIDE-EFFLUX PROTEIN"/>
    <property type="match status" value="1"/>
</dbReference>
<feature type="transmembrane region" description="Helical" evidence="7">
    <location>
        <begin position="325"/>
        <end position="346"/>
    </location>
</feature>
<gene>
    <name evidence="9" type="ORF">I6G77_01110</name>
    <name evidence="10" type="ORF">P3F89_18545</name>
</gene>
<feature type="transmembrane region" description="Helical" evidence="7">
    <location>
        <begin position="112"/>
        <end position="133"/>
    </location>
</feature>
<dbReference type="PROSITE" id="PS50850">
    <property type="entry name" value="MFS"/>
    <property type="match status" value="1"/>
</dbReference>
<accession>A0ABD7ZM80</accession>
<evidence type="ECO:0000256" key="2">
    <source>
        <dbReference type="ARBA" id="ARBA00022448"/>
    </source>
</evidence>
<feature type="transmembrane region" description="Helical" evidence="7">
    <location>
        <begin position="298"/>
        <end position="319"/>
    </location>
</feature>
<evidence type="ECO:0000259" key="8">
    <source>
        <dbReference type="PROSITE" id="PS50850"/>
    </source>
</evidence>
<keyword evidence="11" id="KW-1185">Reference proteome</keyword>
<dbReference type="EMBL" id="CP119875">
    <property type="protein sequence ID" value="WMY13956.1"/>
    <property type="molecule type" value="Genomic_DNA"/>
</dbReference>
<keyword evidence="4 7" id="KW-0812">Transmembrane</keyword>
<dbReference type="GO" id="GO:0005886">
    <property type="term" value="C:plasma membrane"/>
    <property type="evidence" value="ECO:0007669"/>
    <property type="project" value="UniProtKB-SubCell"/>
</dbReference>
<dbReference type="GeneID" id="93009346"/>
<dbReference type="Pfam" id="PF07690">
    <property type="entry name" value="MFS_1"/>
    <property type="match status" value="1"/>
</dbReference>
<feature type="transmembrane region" description="Helical" evidence="7">
    <location>
        <begin position="358"/>
        <end position="384"/>
    </location>
</feature>
<evidence type="ECO:0000256" key="5">
    <source>
        <dbReference type="ARBA" id="ARBA00022989"/>
    </source>
</evidence>
<dbReference type="Proteomes" id="UP001260090">
    <property type="component" value="Chromosome"/>
</dbReference>
<dbReference type="CDD" id="cd06173">
    <property type="entry name" value="MFS_MefA_like"/>
    <property type="match status" value="1"/>
</dbReference>
<dbReference type="AlphaFoldDB" id="A0ABD7ZM80"/>
<evidence type="ECO:0000256" key="1">
    <source>
        <dbReference type="ARBA" id="ARBA00004651"/>
    </source>
</evidence>
<evidence type="ECO:0000313" key="10">
    <source>
        <dbReference type="EMBL" id="WMY13956.1"/>
    </source>
</evidence>
<keyword evidence="6 7" id="KW-0472">Membrane</keyword>
<evidence type="ECO:0000313" key="12">
    <source>
        <dbReference type="Proteomes" id="UP001260090"/>
    </source>
</evidence>
<evidence type="ECO:0000313" key="11">
    <source>
        <dbReference type="Proteomes" id="UP000594791"/>
    </source>
</evidence>
<name>A0ABD7ZM80_9BACI</name>
<evidence type="ECO:0000313" key="9">
    <source>
        <dbReference type="EMBL" id="QPR77836.1"/>
    </source>
</evidence>
<evidence type="ECO:0000256" key="6">
    <source>
        <dbReference type="ARBA" id="ARBA00023136"/>
    </source>
</evidence>